<keyword evidence="3" id="KW-1185">Reference proteome</keyword>
<sequence>MWLTQDGSQIHAPIGRTLLRHCQPPLNYSSDWITRCSVNEFSRALYRGLNPYAANTDLSSWKLKNNCIVHTNCQRADRLMVGLVEPVILTMPADHELSVSRRGRSGGKEHSKSANPKTKEFSWGYAE</sequence>
<evidence type="ECO:0000313" key="2">
    <source>
        <dbReference type="EMBL" id="MEQ2294597.1"/>
    </source>
</evidence>
<organism evidence="2 3">
    <name type="scientific">Ameca splendens</name>
    <dbReference type="NCBI Taxonomy" id="208324"/>
    <lineage>
        <taxon>Eukaryota</taxon>
        <taxon>Metazoa</taxon>
        <taxon>Chordata</taxon>
        <taxon>Craniata</taxon>
        <taxon>Vertebrata</taxon>
        <taxon>Euteleostomi</taxon>
        <taxon>Actinopterygii</taxon>
        <taxon>Neopterygii</taxon>
        <taxon>Teleostei</taxon>
        <taxon>Neoteleostei</taxon>
        <taxon>Acanthomorphata</taxon>
        <taxon>Ovalentaria</taxon>
        <taxon>Atherinomorphae</taxon>
        <taxon>Cyprinodontiformes</taxon>
        <taxon>Goodeidae</taxon>
        <taxon>Ameca</taxon>
    </lineage>
</organism>
<feature type="compositionally biased region" description="Basic and acidic residues" evidence="1">
    <location>
        <begin position="106"/>
        <end position="120"/>
    </location>
</feature>
<gene>
    <name evidence="2" type="ORF">AMECASPLE_005484</name>
</gene>
<accession>A0ABV0YL84</accession>
<dbReference type="EMBL" id="JAHRIP010037872">
    <property type="protein sequence ID" value="MEQ2294597.1"/>
    <property type="molecule type" value="Genomic_DNA"/>
</dbReference>
<reference evidence="2 3" key="1">
    <citation type="submission" date="2021-06" db="EMBL/GenBank/DDBJ databases">
        <authorList>
            <person name="Palmer J.M."/>
        </authorList>
    </citation>
    <scope>NUCLEOTIDE SEQUENCE [LARGE SCALE GENOMIC DNA]</scope>
    <source>
        <strain evidence="2 3">AS_MEX2019</strain>
        <tissue evidence="2">Muscle</tissue>
    </source>
</reference>
<feature type="region of interest" description="Disordered" evidence="1">
    <location>
        <begin position="98"/>
        <end position="127"/>
    </location>
</feature>
<comment type="caution">
    <text evidence="2">The sequence shown here is derived from an EMBL/GenBank/DDBJ whole genome shotgun (WGS) entry which is preliminary data.</text>
</comment>
<evidence type="ECO:0000256" key="1">
    <source>
        <dbReference type="SAM" id="MobiDB-lite"/>
    </source>
</evidence>
<evidence type="ECO:0000313" key="3">
    <source>
        <dbReference type="Proteomes" id="UP001469553"/>
    </source>
</evidence>
<dbReference type="Proteomes" id="UP001469553">
    <property type="component" value="Unassembled WGS sequence"/>
</dbReference>
<name>A0ABV0YL84_9TELE</name>
<proteinExistence type="predicted"/>
<protein>
    <submittedName>
        <fullName evidence="2">Uncharacterized protein</fullName>
    </submittedName>
</protein>